<dbReference type="RefSeq" id="WP_165032844.1">
    <property type="nucleotide sequence ID" value="NZ_JAAKZF010000054.1"/>
</dbReference>
<reference evidence="1 2" key="1">
    <citation type="submission" date="2020-02" db="EMBL/GenBank/DDBJ databases">
        <title>Genome sequence of strain CCNWXJ40-4.</title>
        <authorList>
            <person name="Gao J."/>
            <person name="Sun J."/>
        </authorList>
    </citation>
    <scope>NUCLEOTIDE SEQUENCE [LARGE SCALE GENOMIC DNA]</scope>
    <source>
        <strain evidence="1 2">CCNWXJ 40-4</strain>
    </source>
</reference>
<comment type="caution">
    <text evidence="1">The sequence shown here is derived from an EMBL/GenBank/DDBJ whole genome shotgun (WGS) entry which is preliminary data.</text>
</comment>
<evidence type="ECO:0000313" key="1">
    <source>
        <dbReference type="EMBL" id="NGO54508.1"/>
    </source>
</evidence>
<proteinExistence type="predicted"/>
<name>A0A6G4WJH0_9HYPH</name>
<protein>
    <recommendedName>
        <fullName evidence="3">Abi family protein</fullName>
    </recommendedName>
</protein>
<accession>A0A6G4WJH0</accession>
<dbReference type="EMBL" id="JAAKZF010000054">
    <property type="protein sequence ID" value="NGO54508.1"/>
    <property type="molecule type" value="Genomic_DNA"/>
</dbReference>
<gene>
    <name evidence="1" type="ORF">G6N73_25830</name>
</gene>
<dbReference type="Proteomes" id="UP001642900">
    <property type="component" value="Unassembled WGS sequence"/>
</dbReference>
<dbReference type="AlphaFoldDB" id="A0A6G4WJH0"/>
<evidence type="ECO:0008006" key="3">
    <source>
        <dbReference type="Google" id="ProtNLM"/>
    </source>
</evidence>
<keyword evidence="2" id="KW-1185">Reference proteome</keyword>
<sequence length="213" mass="24081">MNDLRTDAINVSLVKTLSSSRLKKYLESCNADLHVALGSYERNTRLSEAFYTPLQCVEICLRNTIHQRMSDLYGSDWMTNEAPPLSGMSKSMVKQALEELQKNSDWPSNDAIVSELKFAFWVGLLGPGYDGTLWRKTLHVGFALGGGKKRKTVHARFNLIRRFRNRVAHHEPIFQKDLIAVHKEIIEAIAWMCADTAAWATHVSRLPSVHADA</sequence>
<organism evidence="1 2">
    <name type="scientific">Allomesorhizobium camelthorni</name>
    <dbReference type="NCBI Taxonomy" id="475069"/>
    <lineage>
        <taxon>Bacteria</taxon>
        <taxon>Pseudomonadati</taxon>
        <taxon>Pseudomonadota</taxon>
        <taxon>Alphaproteobacteria</taxon>
        <taxon>Hyphomicrobiales</taxon>
        <taxon>Phyllobacteriaceae</taxon>
        <taxon>Allomesorhizobium</taxon>
    </lineage>
</organism>
<evidence type="ECO:0000313" key="2">
    <source>
        <dbReference type="Proteomes" id="UP001642900"/>
    </source>
</evidence>